<sequence length="167" mass="18596">MMGRRSLRGDEMKSRASISYRISLISRLQRTRFDARARSLGITRAQWRAIYAISHEEGASQRRIAEMIEVTDVTAGRLIDRLVDNGWVERRADATDRRTHRVHLTPLAGPLLEKLAALGTDEEAIALAGISEEDRAATLAVLDRVSANLEEASRCLGADPKIWSQAC</sequence>
<geneLocation type="plasmid" evidence="5">
    <name>unnamed1</name>
</geneLocation>
<dbReference type="Pfam" id="PF12802">
    <property type="entry name" value="MarR_2"/>
    <property type="match status" value="1"/>
</dbReference>
<name>A0A494TI30_SPHPE</name>
<protein>
    <submittedName>
        <fullName evidence="5">MarR family transcriptional regulator</fullName>
    </submittedName>
</protein>
<evidence type="ECO:0000256" key="2">
    <source>
        <dbReference type="ARBA" id="ARBA00023125"/>
    </source>
</evidence>
<dbReference type="PROSITE" id="PS50995">
    <property type="entry name" value="HTH_MARR_2"/>
    <property type="match status" value="1"/>
</dbReference>
<feature type="domain" description="HTH marR-type" evidence="4">
    <location>
        <begin position="15"/>
        <end position="147"/>
    </location>
</feature>
<dbReference type="SMART" id="SM00347">
    <property type="entry name" value="HTH_MARR"/>
    <property type="match status" value="1"/>
</dbReference>
<dbReference type="PANTHER" id="PTHR42756:SF1">
    <property type="entry name" value="TRANSCRIPTIONAL REPRESSOR OF EMRAB OPERON"/>
    <property type="match status" value="1"/>
</dbReference>
<dbReference type="InterPro" id="IPR000835">
    <property type="entry name" value="HTH_MarR-typ"/>
</dbReference>
<dbReference type="KEGG" id="spha:D3Y57_03365"/>
<dbReference type="GO" id="GO:0003677">
    <property type="term" value="F:DNA binding"/>
    <property type="evidence" value="ECO:0007669"/>
    <property type="project" value="UniProtKB-KW"/>
</dbReference>
<dbReference type="SUPFAM" id="SSF46785">
    <property type="entry name" value="Winged helix' DNA-binding domain"/>
    <property type="match status" value="1"/>
</dbReference>
<dbReference type="Proteomes" id="UP000276254">
    <property type="component" value="Plasmid unnamed1"/>
</dbReference>
<accession>A0A494TI30</accession>
<reference evidence="5 6" key="1">
    <citation type="submission" date="2018-09" db="EMBL/GenBank/DDBJ databases">
        <title>Sphingomonas peninsula sp. nov., isolated from fildes peninsula, Antarctic soil.</title>
        <authorList>
            <person name="Yingchao G."/>
        </authorList>
    </citation>
    <scope>NUCLEOTIDE SEQUENCE [LARGE SCALE GENOMIC DNA]</scope>
    <source>
        <strain evidence="5 6">YZ-8</strain>
        <plasmid evidence="5 6">unnamed1</plasmid>
    </source>
</reference>
<dbReference type="PROSITE" id="PS01117">
    <property type="entry name" value="HTH_MARR_1"/>
    <property type="match status" value="1"/>
</dbReference>
<dbReference type="Gene3D" id="1.10.10.10">
    <property type="entry name" value="Winged helix-like DNA-binding domain superfamily/Winged helix DNA-binding domain"/>
    <property type="match status" value="1"/>
</dbReference>
<evidence type="ECO:0000313" key="5">
    <source>
        <dbReference type="EMBL" id="AYJ85088.1"/>
    </source>
</evidence>
<dbReference type="EMBL" id="CP032828">
    <property type="protein sequence ID" value="AYJ85088.1"/>
    <property type="molecule type" value="Genomic_DNA"/>
</dbReference>
<dbReference type="PRINTS" id="PR00598">
    <property type="entry name" value="HTHMARR"/>
</dbReference>
<evidence type="ECO:0000259" key="4">
    <source>
        <dbReference type="PROSITE" id="PS50995"/>
    </source>
</evidence>
<keyword evidence="3" id="KW-0804">Transcription</keyword>
<proteinExistence type="predicted"/>
<dbReference type="InterPro" id="IPR036388">
    <property type="entry name" value="WH-like_DNA-bd_sf"/>
</dbReference>
<evidence type="ECO:0000256" key="1">
    <source>
        <dbReference type="ARBA" id="ARBA00023015"/>
    </source>
</evidence>
<evidence type="ECO:0000256" key="3">
    <source>
        <dbReference type="ARBA" id="ARBA00023163"/>
    </source>
</evidence>
<dbReference type="PANTHER" id="PTHR42756">
    <property type="entry name" value="TRANSCRIPTIONAL REGULATOR, MARR"/>
    <property type="match status" value="1"/>
</dbReference>
<keyword evidence="1" id="KW-0805">Transcription regulation</keyword>
<keyword evidence="6" id="KW-1185">Reference proteome</keyword>
<dbReference type="GO" id="GO:0003700">
    <property type="term" value="F:DNA-binding transcription factor activity"/>
    <property type="evidence" value="ECO:0007669"/>
    <property type="project" value="InterPro"/>
</dbReference>
<keyword evidence="5" id="KW-0614">Plasmid</keyword>
<dbReference type="AlphaFoldDB" id="A0A494TI30"/>
<keyword evidence="2" id="KW-0238">DNA-binding</keyword>
<evidence type="ECO:0000313" key="6">
    <source>
        <dbReference type="Proteomes" id="UP000276254"/>
    </source>
</evidence>
<dbReference type="InterPro" id="IPR036390">
    <property type="entry name" value="WH_DNA-bd_sf"/>
</dbReference>
<organism evidence="5 6">
    <name type="scientific">Sphingomonas paeninsulae</name>
    <dbReference type="NCBI Taxonomy" id="2319844"/>
    <lineage>
        <taxon>Bacteria</taxon>
        <taxon>Pseudomonadati</taxon>
        <taxon>Pseudomonadota</taxon>
        <taxon>Alphaproteobacteria</taxon>
        <taxon>Sphingomonadales</taxon>
        <taxon>Sphingomonadaceae</taxon>
        <taxon>Sphingomonas</taxon>
    </lineage>
</organism>
<dbReference type="InterPro" id="IPR023187">
    <property type="entry name" value="Tscrpt_reg_MarR-type_CS"/>
</dbReference>
<gene>
    <name evidence="5" type="ORF">D3Y57_03365</name>
</gene>
<dbReference type="OrthoDB" id="582199at2"/>